<dbReference type="Pfam" id="PF02653">
    <property type="entry name" value="BPD_transp_2"/>
    <property type="match status" value="1"/>
</dbReference>
<feature type="transmembrane region" description="Helical" evidence="6">
    <location>
        <begin position="22"/>
        <end position="44"/>
    </location>
</feature>
<feature type="transmembrane region" description="Helical" evidence="6">
    <location>
        <begin position="96"/>
        <end position="115"/>
    </location>
</feature>
<name>A0A4Q7VWG2_9BURK</name>
<dbReference type="GO" id="GO:0005886">
    <property type="term" value="C:plasma membrane"/>
    <property type="evidence" value="ECO:0007669"/>
    <property type="project" value="UniProtKB-SubCell"/>
</dbReference>
<dbReference type="InterPro" id="IPR001851">
    <property type="entry name" value="ABC_transp_permease"/>
</dbReference>
<keyword evidence="4 6" id="KW-1133">Transmembrane helix</keyword>
<evidence type="ECO:0000256" key="2">
    <source>
        <dbReference type="ARBA" id="ARBA00022475"/>
    </source>
</evidence>
<dbReference type="EMBL" id="SHKP01000005">
    <property type="protein sequence ID" value="RZU00825.1"/>
    <property type="molecule type" value="Genomic_DNA"/>
</dbReference>
<dbReference type="GO" id="GO:0015658">
    <property type="term" value="F:branched-chain amino acid transmembrane transporter activity"/>
    <property type="evidence" value="ECO:0007669"/>
    <property type="project" value="InterPro"/>
</dbReference>
<accession>A0A4Q7VWG2</accession>
<dbReference type="PANTHER" id="PTHR30482">
    <property type="entry name" value="HIGH-AFFINITY BRANCHED-CHAIN AMINO ACID TRANSPORT SYSTEM PERMEASE"/>
    <property type="match status" value="1"/>
</dbReference>
<gene>
    <name evidence="7" type="ORF">EV670_1538</name>
</gene>
<reference evidence="7 8" key="1">
    <citation type="submission" date="2019-02" db="EMBL/GenBank/DDBJ databases">
        <title>Genomic Encyclopedia of Type Strains, Phase IV (KMG-IV): sequencing the most valuable type-strain genomes for metagenomic binning, comparative biology and taxonomic classification.</title>
        <authorList>
            <person name="Goeker M."/>
        </authorList>
    </citation>
    <scope>NUCLEOTIDE SEQUENCE [LARGE SCALE GENOMIC DNA]</scope>
    <source>
        <strain evidence="7 8">DSM 19570</strain>
    </source>
</reference>
<feature type="transmembrane region" description="Helical" evidence="6">
    <location>
        <begin position="219"/>
        <end position="243"/>
    </location>
</feature>
<dbReference type="PANTHER" id="PTHR30482:SF17">
    <property type="entry name" value="ABC TRANSPORTER ATP-BINDING PROTEIN"/>
    <property type="match status" value="1"/>
</dbReference>
<organism evidence="7 8">
    <name type="scientific">Rivibacter subsaxonicus</name>
    <dbReference type="NCBI Taxonomy" id="457575"/>
    <lineage>
        <taxon>Bacteria</taxon>
        <taxon>Pseudomonadati</taxon>
        <taxon>Pseudomonadota</taxon>
        <taxon>Betaproteobacteria</taxon>
        <taxon>Burkholderiales</taxon>
        <taxon>Rivibacter</taxon>
    </lineage>
</organism>
<feature type="transmembrane region" description="Helical" evidence="6">
    <location>
        <begin position="300"/>
        <end position="323"/>
    </location>
</feature>
<evidence type="ECO:0000256" key="3">
    <source>
        <dbReference type="ARBA" id="ARBA00022692"/>
    </source>
</evidence>
<sequence>MSAPTTPSVPAGAAVPLARSPLLGYAIMFGVIAALPFFGAYPIFVMKVLCYALFACAFNLLIGFTGLLSFGHAAFLGTAAYAAGHALKVWGLPAPLGLAFGAGAAALVGLAFGWLAIRRSGIYFSMITLALSQMLFFFFLQAPFTGGEDGLQSVPRGRFLGLDLANDLTLYYVVLGIFIAAFWLIYRTVHSPFGQVLTSIRENEPRAISLGYDTDRFKLVAFVLSAALAGLAGATKTLVLGFATLTDAVWTTSGAVILMTLVGGMGTMVGPMVGALVIIALENKIGDLGKALAEITGIAWFNGLGESVTLVTGLIFIVCVLAFRRGLVGELAHFIKRKRG</sequence>
<dbReference type="CDD" id="cd06581">
    <property type="entry name" value="TM_PBP1_LivM_like"/>
    <property type="match status" value="1"/>
</dbReference>
<feature type="transmembrane region" description="Helical" evidence="6">
    <location>
        <begin position="255"/>
        <end position="279"/>
    </location>
</feature>
<feature type="transmembrane region" description="Helical" evidence="6">
    <location>
        <begin position="168"/>
        <end position="186"/>
    </location>
</feature>
<feature type="transmembrane region" description="Helical" evidence="6">
    <location>
        <begin position="51"/>
        <end position="76"/>
    </location>
</feature>
<keyword evidence="5 6" id="KW-0472">Membrane</keyword>
<evidence type="ECO:0000313" key="7">
    <source>
        <dbReference type="EMBL" id="RZU00825.1"/>
    </source>
</evidence>
<feature type="transmembrane region" description="Helical" evidence="6">
    <location>
        <begin position="122"/>
        <end position="140"/>
    </location>
</feature>
<dbReference type="Proteomes" id="UP000293671">
    <property type="component" value="Unassembled WGS sequence"/>
</dbReference>
<comment type="caution">
    <text evidence="7">The sequence shown here is derived from an EMBL/GenBank/DDBJ whole genome shotgun (WGS) entry which is preliminary data.</text>
</comment>
<dbReference type="InterPro" id="IPR043428">
    <property type="entry name" value="LivM-like"/>
</dbReference>
<evidence type="ECO:0000256" key="5">
    <source>
        <dbReference type="ARBA" id="ARBA00023136"/>
    </source>
</evidence>
<keyword evidence="3 6" id="KW-0812">Transmembrane</keyword>
<keyword evidence="2" id="KW-1003">Cell membrane</keyword>
<evidence type="ECO:0000256" key="1">
    <source>
        <dbReference type="ARBA" id="ARBA00004651"/>
    </source>
</evidence>
<evidence type="ECO:0000313" key="8">
    <source>
        <dbReference type="Proteomes" id="UP000293671"/>
    </source>
</evidence>
<evidence type="ECO:0000256" key="4">
    <source>
        <dbReference type="ARBA" id="ARBA00022989"/>
    </source>
</evidence>
<protein>
    <submittedName>
        <fullName evidence="7">Amino acid/amide ABC transporter membrane protein 2 (HAAT family)</fullName>
    </submittedName>
</protein>
<dbReference type="AlphaFoldDB" id="A0A4Q7VWG2"/>
<keyword evidence="8" id="KW-1185">Reference proteome</keyword>
<comment type="subcellular location">
    <subcellularLocation>
        <location evidence="1">Cell membrane</location>
        <topology evidence="1">Multi-pass membrane protein</topology>
    </subcellularLocation>
</comment>
<evidence type="ECO:0000256" key="6">
    <source>
        <dbReference type="SAM" id="Phobius"/>
    </source>
</evidence>
<proteinExistence type="predicted"/>